<organism evidence="1 2">
    <name type="scientific">Candidatus Azambacteria bacterium GW2011_GWB2_46_37</name>
    <dbReference type="NCBI Taxonomy" id="1618618"/>
    <lineage>
        <taxon>Bacteria</taxon>
        <taxon>Candidatus Azamiibacteriota</taxon>
    </lineage>
</organism>
<accession>A0A0G1SX11</accession>
<evidence type="ECO:0000313" key="2">
    <source>
        <dbReference type="Proteomes" id="UP000033818"/>
    </source>
</evidence>
<name>A0A0G1SX11_9BACT</name>
<sequence length="56" mass="6462">MSKEKGQRLFVVLFATFKRGAARNHTFRVQPILNFCKNYFIPLAKITNTMIDSGLK</sequence>
<comment type="caution">
    <text evidence="1">The sequence shown here is derived from an EMBL/GenBank/DDBJ whole genome shotgun (WGS) entry which is preliminary data.</text>
</comment>
<reference evidence="1 2" key="1">
    <citation type="journal article" date="2015" name="Nature">
        <title>rRNA introns, odd ribosomes, and small enigmatic genomes across a large radiation of phyla.</title>
        <authorList>
            <person name="Brown C.T."/>
            <person name="Hug L.A."/>
            <person name="Thomas B.C."/>
            <person name="Sharon I."/>
            <person name="Castelle C.J."/>
            <person name="Singh A."/>
            <person name="Wilkins M.J."/>
            <person name="Williams K.H."/>
            <person name="Banfield J.F."/>
        </authorList>
    </citation>
    <scope>NUCLEOTIDE SEQUENCE [LARGE SCALE GENOMIC DNA]</scope>
</reference>
<evidence type="ECO:0000313" key="1">
    <source>
        <dbReference type="EMBL" id="KKU37735.1"/>
    </source>
</evidence>
<dbReference type="AlphaFoldDB" id="A0A0G1SX11"/>
<protein>
    <submittedName>
        <fullName evidence="1">Uncharacterized protein</fullName>
    </submittedName>
</protein>
<dbReference type="Proteomes" id="UP000033818">
    <property type="component" value="Unassembled WGS sequence"/>
</dbReference>
<proteinExistence type="predicted"/>
<dbReference type="EMBL" id="LCMO01000044">
    <property type="protein sequence ID" value="KKU37735.1"/>
    <property type="molecule type" value="Genomic_DNA"/>
</dbReference>
<gene>
    <name evidence="1" type="ORF">UX53_C0044G0013</name>
</gene>